<name>A0A0F8ZTY1_9ZZZZ</name>
<comment type="caution">
    <text evidence="2">The sequence shown here is derived from an EMBL/GenBank/DDBJ whole genome shotgun (WGS) entry which is preliminary data.</text>
</comment>
<feature type="compositionally biased region" description="Basic and acidic residues" evidence="1">
    <location>
        <begin position="1"/>
        <end position="13"/>
    </location>
</feature>
<feature type="compositionally biased region" description="Acidic residues" evidence="1">
    <location>
        <begin position="20"/>
        <end position="30"/>
    </location>
</feature>
<accession>A0A0F8ZTY1</accession>
<protein>
    <submittedName>
        <fullName evidence="2">Uncharacterized protein</fullName>
    </submittedName>
</protein>
<dbReference type="EMBL" id="LAZR01061539">
    <property type="protein sequence ID" value="KKK63386.1"/>
    <property type="molecule type" value="Genomic_DNA"/>
</dbReference>
<proteinExistence type="predicted"/>
<dbReference type="AlphaFoldDB" id="A0A0F8ZTY1"/>
<gene>
    <name evidence="2" type="ORF">LCGC14_2994830</name>
</gene>
<reference evidence="2" key="1">
    <citation type="journal article" date="2015" name="Nature">
        <title>Complex archaea that bridge the gap between prokaryotes and eukaryotes.</title>
        <authorList>
            <person name="Spang A."/>
            <person name="Saw J.H."/>
            <person name="Jorgensen S.L."/>
            <person name="Zaremba-Niedzwiedzka K."/>
            <person name="Martijn J."/>
            <person name="Lind A.E."/>
            <person name="van Eijk R."/>
            <person name="Schleper C."/>
            <person name="Guy L."/>
            <person name="Ettema T.J."/>
        </authorList>
    </citation>
    <scope>NUCLEOTIDE SEQUENCE</scope>
</reference>
<organism evidence="2">
    <name type="scientific">marine sediment metagenome</name>
    <dbReference type="NCBI Taxonomy" id="412755"/>
    <lineage>
        <taxon>unclassified sequences</taxon>
        <taxon>metagenomes</taxon>
        <taxon>ecological metagenomes</taxon>
    </lineage>
</organism>
<sequence>PEDRPKPEPKPKLEPIPPVEEPEIDEELQEELGKLERRRRALLK</sequence>
<feature type="region of interest" description="Disordered" evidence="1">
    <location>
        <begin position="1"/>
        <end position="30"/>
    </location>
</feature>
<evidence type="ECO:0000256" key="1">
    <source>
        <dbReference type="SAM" id="MobiDB-lite"/>
    </source>
</evidence>
<feature type="non-terminal residue" evidence="2">
    <location>
        <position position="1"/>
    </location>
</feature>
<evidence type="ECO:0000313" key="2">
    <source>
        <dbReference type="EMBL" id="KKK63386.1"/>
    </source>
</evidence>